<dbReference type="Gene3D" id="3.10.20.440">
    <property type="entry name" value="2Fe-2S iron-sulphur cluster binding domain, sarcosine oxidase, alpha subunit, N-terminal domain"/>
    <property type="match status" value="1"/>
</dbReference>
<proteinExistence type="predicted"/>
<evidence type="ECO:0000313" key="3">
    <source>
        <dbReference type="Proteomes" id="UP000325255"/>
    </source>
</evidence>
<dbReference type="AlphaFoldDB" id="A0A5M6IUM0"/>
<dbReference type="SUPFAM" id="SSF54292">
    <property type="entry name" value="2Fe-2S ferredoxin-like"/>
    <property type="match status" value="1"/>
</dbReference>
<dbReference type="Pfam" id="PF13510">
    <property type="entry name" value="Fer2_4"/>
    <property type="match status" value="1"/>
</dbReference>
<dbReference type="GO" id="GO:0016491">
    <property type="term" value="F:oxidoreductase activity"/>
    <property type="evidence" value="ECO:0007669"/>
    <property type="project" value="UniProtKB-KW"/>
</dbReference>
<evidence type="ECO:0000313" key="2">
    <source>
        <dbReference type="EMBL" id="KAA5611976.1"/>
    </source>
</evidence>
<reference evidence="2 3" key="1">
    <citation type="submission" date="2019-09" db="EMBL/GenBank/DDBJ databases">
        <title>Genome sequence of Rhodovastum atsumiense, a diverse member of the Acetobacteraceae family of non-sulfur purple photosynthetic bacteria.</title>
        <authorList>
            <person name="Meyer T."/>
            <person name="Kyndt J."/>
        </authorList>
    </citation>
    <scope>NUCLEOTIDE SEQUENCE [LARGE SCALE GENOMIC DNA]</scope>
    <source>
        <strain evidence="2 3">DSM 21279</strain>
    </source>
</reference>
<name>A0A5M6IUM0_9PROT</name>
<dbReference type="GO" id="GO:0051536">
    <property type="term" value="F:iron-sulfur cluster binding"/>
    <property type="evidence" value="ECO:0007669"/>
    <property type="project" value="InterPro"/>
</dbReference>
<comment type="caution">
    <text evidence="2">The sequence shown here is derived from an EMBL/GenBank/DDBJ whole genome shotgun (WGS) entry which is preliminary data.</text>
</comment>
<dbReference type="InterPro" id="IPR042204">
    <property type="entry name" value="2Fe-2S-bd_N"/>
</dbReference>
<protein>
    <submittedName>
        <fullName evidence="2">(2Fe-2S)-binding protein</fullName>
    </submittedName>
</protein>
<keyword evidence="3" id="KW-1185">Reference proteome</keyword>
<dbReference type="InterPro" id="IPR036010">
    <property type="entry name" value="2Fe-2S_ferredoxin-like_sf"/>
</dbReference>
<sequence length="97" mass="10341">MFRTLSDPASATVTILIDGVPTPALPGETVAAVLLRQAEPWARAEADGTRRAPYCLAGACFECRARVDGAPSVRTCQVTVREGMRVERQSGLPEIGQ</sequence>
<keyword evidence="1" id="KW-0560">Oxidoreductase</keyword>
<dbReference type="RefSeq" id="WP_150040986.1">
    <property type="nucleotide sequence ID" value="NZ_OW485601.1"/>
</dbReference>
<accession>A0A5M6IUM0</accession>
<gene>
    <name evidence="2" type="ORF">F1189_12005</name>
</gene>
<evidence type="ECO:0000256" key="1">
    <source>
        <dbReference type="ARBA" id="ARBA00023002"/>
    </source>
</evidence>
<dbReference type="Proteomes" id="UP000325255">
    <property type="component" value="Unassembled WGS sequence"/>
</dbReference>
<dbReference type="OrthoDB" id="573392at2"/>
<organism evidence="2 3">
    <name type="scientific">Rhodovastum atsumiense</name>
    <dbReference type="NCBI Taxonomy" id="504468"/>
    <lineage>
        <taxon>Bacteria</taxon>
        <taxon>Pseudomonadati</taxon>
        <taxon>Pseudomonadota</taxon>
        <taxon>Alphaproteobacteria</taxon>
        <taxon>Acetobacterales</taxon>
        <taxon>Acetobacteraceae</taxon>
        <taxon>Rhodovastum</taxon>
    </lineage>
</organism>
<dbReference type="EMBL" id="VWPK01000016">
    <property type="protein sequence ID" value="KAA5611976.1"/>
    <property type="molecule type" value="Genomic_DNA"/>
</dbReference>